<dbReference type="SUPFAM" id="SSF49785">
    <property type="entry name" value="Galactose-binding domain-like"/>
    <property type="match status" value="1"/>
</dbReference>
<keyword evidence="2" id="KW-0326">Glycosidase</keyword>
<dbReference type="Gene3D" id="2.60.120.260">
    <property type="entry name" value="Galactose-binding domain-like"/>
    <property type="match status" value="1"/>
</dbReference>
<dbReference type="AlphaFoldDB" id="A0AA41VUZ5"/>
<dbReference type="InterPro" id="IPR001944">
    <property type="entry name" value="Glycoside_Hdrlase_35"/>
</dbReference>
<feature type="domain" description="Beta-galactosidase galactose-binding" evidence="3">
    <location>
        <begin position="15"/>
        <end position="77"/>
    </location>
</feature>
<dbReference type="GO" id="GO:0004553">
    <property type="term" value="F:hydrolase activity, hydrolyzing O-glycosyl compounds"/>
    <property type="evidence" value="ECO:0007669"/>
    <property type="project" value="InterPro"/>
</dbReference>
<accession>A0AA41VUZ5</accession>
<evidence type="ECO:0000256" key="1">
    <source>
        <dbReference type="ARBA" id="ARBA00022801"/>
    </source>
</evidence>
<dbReference type="Proteomes" id="UP001177140">
    <property type="component" value="Unassembled WGS sequence"/>
</dbReference>
<comment type="caution">
    <text evidence="4">The sequence shown here is derived from an EMBL/GenBank/DDBJ whole genome shotgun (WGS) entry which is preliminary data.</text>
</comment>
<organism evidence="4 5">
    <name type="scientific">Papaver nudicaule</name>
    <name type="common">Iceland poppy</name>
    <dbReference type="NCBI Taxonomy" id="74823"/>
    <lineage>
        <taxon>Eukaryota</taxon>
        <taxon>Viridiplantae</taxon>
        <taxon>Streptophyta</taxon>
        <taxon>Embryophyta</taxon>
        <taxon>Tracheophyta</taxon>
        <taxon>Spermatophyta</taxon>
        <taxon>Magnoliopsida</taxon>
        <taxon>Ranunculales</taxon>
        <taxon>Papaveraceae</taxon>
        <taxon>Papaveroideae</taxon>
        <taxon>Papaver</taxon>
    </lineage>
</organism>
<name>A0AA41VUZ5_PAPNU</name>
<proteinExistence type="predicted"/>
<dbReference type="PANTHER" id="PTHR23421">
    <property type="entry name" value="BETA-GALACTOSIDASE RELATED"/>
    <property type="match status" value="1"/>
</dbReference>
<dbReference type="Pfam" id="PF21467">
    <property type="entry name" value="BetaGal_gal-bd"/>
    <property type="match status" value="1"/>
</dbReference>
<dbReference type="InterPro" id="IPR048913">
    <property type="entry name" value="BetaGal_gal-bd"/>
</dbReference>
<dbReference type="GO" id="GO:0005975">
    <property type="term" value="P:carbohydrate metabolic process"/>
    <property type="evidence" value="ECO:0007669"/>
    <property type="project" value="InterPro"/>
</dbReference>
<reference evidence="4" key="1">
    <citation type="submission" date="2022-03" db="EMBL/GenBank/DDBJ databases">
        <title>A functionally conserved STORR gene fusion in Papaver species that diverged 16.8 million years ago.</title>
        <authorList>
            <person name="Catania T."/>
        </authorList>
    </citation>
    <scope>NUCLEOTIDE SEQUENCE</scope>
    <source>
        <strain evidence="4">S-191538</strain>
    </source>
</reference>
<gene>
    <name evidence="4" type="ORF">MKW94_028928</name>
</gene>
<dbReference type="InterPro" id="IPR008979">
    <property type="entry name" value="Galactose-bd-like_sf"/>
</dbReference>
<evidence type="ECO:0000259" key="3">
    <source>
        <dbReference type="Pfam" id="PF21467"/>
    </source>
</evidence>
<evidence type="ECO:0000313" key="4">
    <source>
        <dbReference type="EMBL" id="MCL7047966.1"/>
    </source>
</evidence>
<evidence type="ECO:0000256" key="2">
    <source>
        <dbReference type="ARBA" id="ARBA00023295"/>
    </source>
</evidence>
<evidence type="ECO:0000313" key="5">
    <source>
        <dbReference type="Proteomes" id="UP001177140"/>
    </source>
</evidence>
<keyword evidence="5" id="KW-1185">Reference proteome</keyword>
<protein>
    <recommendedName>
        <fullName evidence="3">Beta-galactosidase galactose-binding domain-containing protein</fullName>
    </recommendedName>
</protein>
<dbReference type="EMBL" id="JAJJMA010299241">
    <property type="protein sequence ID" value="MCL7047966.1"/>
    <property type="molecule type" value="Genomic_DNA"/>
</dbReference>
<sequence>MIVLLNFSELFSEGPMFYEGHFTINSKDEIADTFISFSGWGKGIAFVNDFNIGRYWPLAGPQCSLYVPAPLLRQGKNVVIILETEAPNHESVVEFTDQPDFTCGQGSVPSKYGFR</sequence>
<keyword evidence="1" id="KW-0378">Hydrolase</keyword>